<evidence type="ECO:0000256" key="6">
    <source>
        <dbReference type="ARBA" id="ARBA00022692"/>
    </source>
</evidence>
<evidence type="ECO:0000313" key="14">
    <source>
        <dbReference type="Proteomes" id="UP000195442"/>
    </source>
</evidence>
<keyword evidence="8 11" id="KW-0472">Membrane</keyword>
<keyword evidence="5" id="KW-0997">Cell inner membrane</keyword>
<dbReference type="Pfam" id="PF07219">
    <property type="entry name" value="HemY_N"/>
    <property type="match status" value="1"/>
</dbReference>
<dbReference type="UniPathway" id="UPA00252"/>
<evidence type="ECO:0000256" key="11">
    <source>
        <dbReference type="SAM" id="Phobius"/>
    </source>
</evidence>
<dbReference type="GO" id="GO:0042168">
    <property type="term" value="P:heme metabolic process"/>
    <property type="evidence" value="ECO:0007669"/>
    <property type="project" value="InterPro"/>
</dbReference>
<name>A0A1R4HF47_9GAMM</name>
<comment type="function">
    <text evidence="1">Involved in a late step of protoheme IX synthesis.</text>
</comment>
<comment type="pathway">
    <text evidence="3">Porphyrin-containing compound metabolism; protoheme biosynthesis.</text>
</comment>
<dbReference type="Proteomes" id="UP000195442">
    <property type="component" value="Unassembled WGS sequence"/>
</dbReference>
<dbReference type="AlphaFoldDB" id="A0A1R4HF47"/>
<dbReference type="InterPro" id="IPR011990">
    <property type="entry name" value="TPR-like_helical_dom_sf"/>
</dbReference>
<keyword evidence="10" id="KW-0802">TPR repeat</keyword>
<organism evidence="13 14">
    <name type="scientific">Crenothrix polyspora</name>
    <dbReference type="NCBI Taxonomy" id="360316"/>
    <lineage>
        <taxon>Bacteria</taxon>
        <taxon>Pseudomonadati</taxon>
        <taxon>Pseudomonadota</taxon>
        <taxon>Gammaproteobacteria</taxon>
        <taxon>Methylococcales</taxon>
        <taxon>Crenotrichaceae</taxon>
        <taxon>Crenothrix</taxon>
    </lineage>
</organism>
<dbReference type="Gene3D" id="1.25.40.10">
    <property type="entry name" value="Tetratricopeptide repeat domain"/>
    <property type="match status" value="2"/>
</dbReference>
<keyword evidence="6 11" id="KW-0812">Transmembrane</keyword>
<feature type="transmembrane region" description="Helical" evidence="11">
    <location>
        <begin position="7"/>
        <end position="27"/>
    </location>
</feature>
<gene>
    <name evidence="13" type="ORF">CRENPOLYSF2_430004</name>
</gene>
<evidence type="ECO:0000259" key="12">
    <source>
        <dbReference type="Pfam" id="PF07219"/>
    </source>
</evidence>
<evidence type="ECO:0000256" key="8">
    <source>
        <dbReference type="ARBA" id="ARBA00023136"/>
    </source>
</evidence>
<dbReference type="GO" id="GO:0005886">
    <property type="term" value="C:plasma membrane"/>
    <property type="evidence" value="ECO:0007669"/>
    <property type="project" value="UniProtKB-SubCell"/>
</dbReference>
<dbReference type="SUPFAM" id="SSF48452">
    <property type="entry name" value="TPR-like"/>
    <property type="match status" value="2"/>
</dbReference>
<evidence type="ECO:0000256" key="5">
    <source>
        <dbReference type="ARBA" id="ARBA00022519"/>
    </source>
</evidence>
<evidence type="ECO:0000256" key="1">
    <source>
        <dbReference type="ARBA" id="ARBA00002962"/>
    </source>
</evidence>
<evidence type="ECO:0000256" key="2">
    <source>
        <dbReference type="ARBA" id="ARBA00004429"/>
    </source>
</evidence>
<comment type="subcellular location">
    <subcellularLocation>
        <location evidence="2">Cell inner membrane</location>
        <topology evidence="2">Multi-pass membrane protein</topology>
    </subcellularLocation>
</comment>
<evidence type="ECO:0000256" key="4">
    <source>
        <dbReference type="ARBA" id="ARBA00022475"/>
    </source>
</evidence>
<dbReference type="Pfam" id="PF13181">
    <property type="entry name" value="TPR_8"/>
    <property type="match status" value="1"/>
</dbReference>
<feature type="domain" description="HemY N-terminal" evidence="12">
    <location>
        <begin position="34"/>
        <end position="140"/>
    </location>
</feature>
<sequence>MIMKRLIYFLGPLLLAIVAVFLLNKWLGGFETPGYVLIGIAGWSMETSLVVFAISLIIGFYVFYNFFRFMGWLVQLPSRYKSRGKRIKFNRSQEALIAGLVDSAEGNFEKAEKVLIKHASHSGAPLLHYLTAARAAQSRGAFEKRDEYLKKAADKAPGSDLAVGLTQAELSLSGNQFDQALQTLTKLHSIDPTHASVLRLLHQSYQSLGDWESIRKLIPTLNKNKVMMEAEIKLLEAEAFSNLLKQAAERGDAQEVQTLWSDIPSYIKRMQGLSAIYFAAMINAGAGAKVEEELTKLLSVNWDETLLVLFGSVQSEDVAKQFAVAEKWLGLHPKDAILLNVLGKLGLKCNEQQKAEDYLSQSINIEPTVQAYQLLGDVLFARNEKDKACECYKYGLELASSEIVSQIDAVS</sequence>
<evidence type="ECO:0000256" key="3">
    <source>
        <dbReference type="ARBA" id="ARBA00004744"/>
    </source>
</evidence>
<evidence type="ECO:0000256" key="9">
    <source>
        <dbReference type="ARBA" id="ARBA00023244"/>
    </source>
</evidence>
<keyword evidence="7 11" id="KW-1133">Transmembrane helix</keyword>
<feature type="repeat" description="TPR" evidence="10">
    <location>
        <begin position="369"/>
        <end position="402"/>
    </location>
</feature>
<reference evidence="14" key="1">
    <citation type="submission" date="2017-02" db="EMBL/GenBank/DDBJ databases">
        <authorList>
            <person name="Daims H."/>
        </authorList>
    </citation>
    <scope>NUCLEOTIDE SEQUENCE [LARGE SCALE GENOMIC DNA]</scope>
</reference>
<dbReference type="PROSITE" id="PS50005">
    <property type="entry name" value="TPR"/>
    <property type="match status" value="1"/>
</dbReference>
<evidence type="ECO:0000313" key="13">
    <source>
        <dbReference type="EMBL" id="SJM94826.1"/>
    </source>
</evidence>
<dbReference type="EMBL" id="FUKJ01000368">
    <property type="protein sequence ID" value="SJM94826.1"/>
    <property type="molecule type" value="Genomic_DNA"/>
</dbReference>
<proteinExistence type="predicted"/>
<dbReference type="InterPro" id="IPR005254">
    <property type="entry name" value="Heme_biosyn_assoc_TPR_pro"/>
</dbReference>
<dbReference type="InterPro" id="IPR019734">
    <property type="entry name" value="TPR_rpt"/>
</dbReference>
<evidence type="ECO:0000256" key="7">
    <source>
        <dbReference type="ARBA" id="ARBA00022989"/>
    </source>
</evidence>
<accession>A0A1R4HF47</accession>
<dbReference type="NCBIfam" id="TIGR00540">
    <property type="entry name" value="TPR_hemY_coli"/>
    <property type="match status" value="1"/>
</dbReference>
<evidence type="ECO:0000256" key="10">
    <source>
        <dbReference type="PROSITE-ProRule" id="PRU00339"/>
    </source>
</evidence>
<dbReference type="InterPro" id="IPR010817">
    <property type="entry name" value="HemY_N"/>
</dbReference>
<keyword evidence="4" id="KW-1003">Cell membrane</keyword>
<keyword evidence="9" id="KW-0627">Porphyrin biosynthesis</keyword>
<protein>
    <submittedName>
        <fullName evidence="13">HemY domain protein</fullName>
    </submittedName>
</protein>
<feature type="transmembrane region" description="Helical" evidence="11">
    <location>
        <begin position="47"/>
        <end position="67"/>
    </location>
</feature>
<dbReference type="GO" id="GO:0006779">
    <property type="term" value="P:porphyrin-containing compound biosynthetic process"/>
    <property type="evidence" value="ECO:0007669"/>
    <property type="project" value="UniProtKB-KW"/>
</dbReference>
<keyword evidence="14" id="KW-1185">Reference proteome</keyword>